<dbReference type="GO" id="GO:0003677">
    <property type="term" value="F:DNA binding"/>
    <property type="evidence" value="ECO:0007669"/>
    <property type="project" value="InterPro"/>
</dbReference>
<accession>A0A4R3L785</accession>
<proteinExistence type="predicted"/>
<name>A0A4R3L785_9BACL</name>
<dbReference type="Pfam" id="PF02796">
    <property type="entry name" value="HTH_7"/>
    <property type="match status" value="1"/>
</dbReference>
<keyword evidence="3" id="KW-1185">Reference proteome</keyword>
<sequence length="34" mass="3805">MMKALAKSGTPIIDIASMLETSSATVYRYIKKER</sequence>
<evidence type="ECO:0000313" key="2">
    <source>
        <dbReference type="EMBL" id="TCS94958.1"/>
    </source>
</evidence>
<feature type="domain" description="Resolvase HTH" evidence="1">
    <location>
        <begin position="2"/>
        <end position="32"/>
    </location>
</feature>
<dbReference type="InterPro" id="IPR006120">
    <property type="entry name" value="Resolvase_HTH_dom"/>
</dbReference>
<comment type="caution">
    <text evidence="2">The sequence shown here is derived from an EMBL/GenBank/DDBJ whole genome shotgun (WGS) entry which is preliminary data.</text>
</comment>
<dbReference type="Proteomes" id="UP000294937">
    <property type="component" value="Unassembled WGS sequence"/>
</dbReference>
<evidence type="ECO:0000313" key="3">
    <source>
        <dbReference type="Proteomes" id="UP000294937"/>
    </source>
</evidence>
<organism evidence="2 3">
    <name type="scientific">Hazenella coriacea</name>
    <dbReference type="NCBI Taxonomy" id="1179467"/>
    <lineage>
        <taxon>Bacteria</taxon>
        <taxon>Bacillati</taxon>
        <taxon>Bacillota</taxon>
        <taxon>Bacilli</taxon>
        <taxon>Bacillales</taxon>
        <taxon>Thermoactinomycetaceae</taxon>
        <taxon>Hazenella</taxon>
    </lineage>
</organism>
<dbReference type="Gene3D" id="1.10.10.60">
    <property type="entry name" value="Homeodomain-like"/>
    <property type="match status" value="1"/>
</dbReference>
<protein>
    <submittedName>
        <fullName evidence="2">Helix-turn-helix resolvase-like protein</fullName>
    </submittedName>
</protein>
<gene>
    <name evidence="2" type="ORF">EDD58_103383</name>
</gene>
<dbReference type="AlphaFoldDB" id="A0A4R3L785"/>
<dbReference type="EMBL" id="SMAG01000003">
    <property type="protein sequence ID" value="TCS94958.1"/>
    <property type="molecule type" value="Genomic_DNA"/>
</dbReference>
<evidence type="ECO:0000259" key="1">
    <source>
        <dbReference type="Pfam" id="PF02796"/>
    </source>
</evidence>
<reference evidence="2 3" key="1">
    <citation type="submission" date="2019-03" db="EMBL/GenBank/DDBJ databases">
        <title>Genomic Encyclopedia of Type Strains, Phase IV (KMG-IV): sequencing the most valuable type-strain genomes for metagenomic binning, comparative biology and taxonomic classification.</title>
        <authorList>
            <person name="Goeker M."/>
        </authorList>
    </citation>
    <scope>NUCLEOTIDE SEQUENCE [LARGE SCALE GENOMIC DNA]</scope>
    <source>
        <strain evidence="2 3">DSM 45707</strain>
    </source>
</reference>
<dbReference type="GO" id="GO:0000150">
    <property type="term" value="F:DNA strand exchange activity"/>
    <property type="evidence" value="ECO:0007669"/>
    <property type="project" value="InterPro"/>
</dbReference>